<proteinExistence type="predicted"/>
<evidence type="ECO:0000313" key="2">
    <source>
        <dbReference type="Proteomes" id="UP000789525"/>
    </source>
</evidence>
<organism evidence="1 2">
    <name type="scientific">Acaulospora colombiana</name>
    <dbReference type="NCBI Taxonomy" id="27376"/>
    <lineage>
        <taxon>Eukaryota</taxon>
        <taxon>Fungi</taxon>
        <taxon>Fungi incertae sedis</taxon>
        <taxon>Mucoromycota</taxon>
        <taxon>Glomeromycotina</taxon>
        <taxon>Glomeromycetes</taxon>
        <taxon>Diversisporales</taxon>
        <taxon>Acaulosporaceae</taxon>
        <taxon>Acaulospora</taxon>
    </lineage>
</organism>
<comment type="caution">
    <text evidence="1">The sequence shown here is derived from an EMBL/GenBank/DDBJ whole genome shotgun (WGS) entry which is preliminary data.</text>
</comment>
<feature type="non-terminal residue" evidence="1">
    <location>
        <position position="104"/>
    </location>
</feature>
<dbReference type="EMBL" id="CAJVPT010002015">
    <property type="protein sequence ID" value="CAG8473293.1"/>
    <property type="molecule type" value="Genomic_DNA"/>
</dbReference>
<sequence>MTRIVALLPAFIQHEICMWVTTKILKGATSPVYFPDEFLIASYAIRQVCATLSTPSERERLEQMFTPRLYDRFNTELDKISSENEGESGGVGDYEDSEINWSWR</sequence>
<keyword evidence="2" id="KW-1185">Reference proteome</keyword>
<dbReference type="Proteomes" id="UP000789525">
    <property type="component" value="Unassembled WGS sequence"/>
</dbReference>
<protein>
    <submittedName>
        <fullName evidence="1">12969_t:CDS:1</fullName>
    </submittedName>
</protein>
<gene>
    <name evidence="1" type="ORF">ACOLOM_LOCUS1685</name>
</gene>
<accession>A0ACA9KH29</accession>
<evidence type="ECO:0000313" key="1">
    <source>
        <dbReference type="EMBL" id="CAG8473293.1"/>
    </source>
</evidence>
<reference evidence="1" key="1">
    <citation type="submission" date="2021-06" db="EMBL/GenBank/DDBJ databases">
        <authorList>
            <person name="Kallberg Y."/>
            <person name="Tangrot J."/>
            <person name="Rosling A."/>
        </authorList>
    </citation>
    <scope>NUCLEOTIDE SEQUENCE</scope>
    <source>
        <strain evidence="1">CL356</strain>
    </source>
</reference>
<name>A0ACA9KH29_9GLOM</name>